<feature type="transmembrane region" description="Helical" evidence="1">
    <location>
        <begin position="44"/>
        <end position="66"/>
    </location>
</feature>
<name>A0A2R5GNC5_9STRA</name>
<feature type="transmembrane region" description="Helical" evidence="1">
    <location>
        <begin position="414"/>
        <end position="432"/>
    </location>
</feature>
<feature type="transmembrane region" description="Helical" evidence="1">
    <location>
        <begin position="209"/>
        <end position="231"/>
    </location>
</feature>
<dbReference type="Proteomes" id="UP000241890">
    <property type="component" value="Unassembled WGS sequence"/>
</dbReference>
<dbReference type="OrthoDB" id="46396at2759"/>
<feature type="transmembrane region" description="Helical" evidence="1">
    <location>
        <begin position="452"/>
        <end position="474"/>
    </location>
</feature>
<sequence>MDAVHVVGVDALAAALGLGFGSSIGLNAVLSAVGFFSVHFGRSSFIWLTCALYLPSLPAALVIFGLKWVSQKDNVTSAESHNGVVDALQAGGEYDGAMKDVVGRSKKLWGDASLVMIAFVAEALGLLVIPIIYQSFASLLLVCFVLGVCSTVSLEYALQMILMLSANASEESCSKLKAAVFSGYQASSLLCLIAKLISGLDPMSHDSVVSAFFIMLALIALSLLLAVFYFARCCVARLSDYDAVPTSIPLEDNEDSHSPLMQGEPVESFDVDDSDTFSLNTTPTTTTTITTATTRTGSRADSRSSWYEAALLTRECALSLFLTIFASMLVFPFYAFVPSSEGGEAAQARLASVLFYAKTFSDAASRPATVVLPQIISSRQQLLGISALRFLVSLPLFFVYTFGHGVIPCNDTLLIIYIVLFSASSGYLKTLSFQLLPDDKGLAQQVATVMNIAFQCSLFSPLILAALVCEIFNLY</sequence>
<evidence type="ECO:0000313" key="3">
    <source>
        <dbReference type="Proteomes" id="UP000241890"/>
    </source>
</evidence>
<gene>
    <name evidence="2" type="ORF">FCC1311_086222</name>
</gene>
<dbReference type="EMBL" id="BEYU01000121">
    <property type="protein sequence ID" value="GBG32397.1"/>
    <property type="molecule type" value="Genomic_DNA"/>
</dbReference>
<keyword evidence="1" id="KW-0812">Transmembrane</keyword>
<accession>A0A2R5GNC5</accession>
<evidence type="ECO:0000313" key="2">
    <source>
        <dbReference type="EMBL" id="GBG32397.1"/>
    </source>
</evidence>
<keyword evidence="1" id="KW-0472">Membrane</keyword>
<feature type="transmembrane region" description="Helical" evidence="1">
    <location>
        <begin position="382"/>
        <end position="402"/>
    </location>
</feature>
<feature type="transmembrane region" description="Helical" evidence="1">
    <location>
        <begin position="316"/>
        <end position="337"/>
    </location>
</feature>
<feature type="transmembrane region" description="Helical" evidence="1">
    <location>
        <begin position="114"/>
        <end position="133"/>
    </location>
</feature>
<reference evidence="2 3" key="1">
    <citation type="submission" date="2017-12" db="EMBL/GenBank/DDBJ databases">
        <title>Sequencing, de novo assembly and annotation of complete genome of a new Thraustochytrid species, strain FCC1311.</title>
        <authorList>
            <person name="Sedici K."/>
            <person name="Godart F."/>
            <person name="Aiese Cigliano R."/>
            <person name="Sanseverino W."/>
            <person name="Barakat M."/>
            <person name="Ortet P."/>
            <person name="Marechal E."/>
            <person name="Cagnac O."/>
            <person name="Amato A."/>
        </authorList>
    </citation>
    <scope>NUCLEOTIDE SEQUENCE [LARGE SCALE GENOMIC DNA]</scope>
</reference>
<protein>
    <submittedName>
        <fullName evidence="2">Uncharacterized protein</fullName>
    </submittedName>
</protein>
<dbReference type="AlphaFoldDB" id="A0A2R5GNC5"/>
<dbReference type="InParanoid" id="A0A2R5GNC5"/>
<evidence type="ECO:0000256" key="1">
    <source>
        <dbReference type="SAM" id="Phobius"/>
    </source>
</evidence>
<organism evidence="2 3">
    <name type="scientific">Hondaea fermentalgiana</name>
    <dbReference type="NCBI Taxonomy" id="2315210"/>
    <lineage>
        <taxon>Eukaryota</taxon>
        <taxon>Sar</taxon>
        <taxon>Stramenopiles</taxon>
        <taxon>Bigyra</taxon>
        <taxon>Labyrinthulomycetes</taxon>
        <taxon>Thraustochytrida</taxon>
        <taxon>Thraustochytriidae</taxon>
        <taxon>Hondaea</taxon>
    </lineage>
</organism>
<feature type="transmembrane region" description="Helical" evidence="1">
    <location>
        <begin position="139"/>
        <end position="158"/>
    </location>
</feature>
<keyword evidence="1" id="KW-1133">Transmembrane helix</keyword>
<feature type="transmembrane region" description="Helical" evidence="1">
    <location>
        <begin position="12"/>
        <end position="38"/>
    </location>
</feature>
<comment type="caution">
    <text evidence="2">The sequence shown here is derived from an EMBL/GenBank/DDBJ whole genome shotgun (WGS) entry which is preliminary data.</text>
</comment>
<proteinExistence type="predicted"/>
<keyword evidence="3" id="KW-1185">Reference proteome</keyword>